<accession>A0A2A5RUW1</accession>
<dbReference type="InterPro" id="IPR027417">
    <property type="entry name" value="P-loop_NTPase"/>
</dbReference>
<dbReference type="Proteomes" id="UP000242246">
    <property type="component" value="Unassembled WGS sequence"/>
</dbReference>
<dbReference type="InterPro" id="IPR049050">
    <property type="entry name" value="nSTAND3"/>
</dbReference>
<organism evidence="2 3">
    <name type="scientific">Pseudolactococcus plantarum</name>
    <dbReference type="NCBI Taxonomy" id="1365"/>
    <lineage>
        <taxon>Bacteria</taxon>
        <taxon>Bacillati</taxon>
        <taxon>Bacillota</taxon>
        <taxon>Bacilli</taxon>
        <taxon>Lactobacillales</taxon>
        <taxon>Streptococcaceae</taxon>
        <taxon>Pseudolactococcus</taxon>
    </lineage>
</organism>
<gene>
    <name evidence="2" type="ORF">RU87_GL000817</name>
</gene>
<sequence>MTRINEIQKKIQEMDGGQFQKLCDAYLYKSHNLMRYTPLGSQDGTNNTTKGVPDSYSLHDDGTYTFIMHGKYSNNNKAKLQKDIKDCLDEEKVGINKSKIRKIICFYNSTNITVKNLEGIKHLIENVDIELIDLGTLSYDLEKNYPGIVREYLNIAVDTGQIFTISEFVEVNDKYGMAAPLDILFKFREEELRELREALRFNQATLISGASGVGKTKIALEICSEYERGGYEIICIKNNSLSLYEDFTIAISGKDKIIVFFDDINQTSNIEAILDTILLNFDKFDIKVIATVRDYAREKVLNLFKKFNTFQEKKICNFESEEIKEILEESLGVKNTAFQDRISAIAKGNIRLAILAGKLSKEHVDHLNNAIDIFKSYYGVIFKEGYLSTETQKVLFIISLMNTVRVCDDELSELLLKEFNISWENFRKICLNLNEKEIVDFYLEEVVKIRDQSFSNYILQYALIEKKFISVCRLLELGFVKKRDKIIYALNTLYQLFTANETIEYLNEQVNDRWDKISLDEEDIFLESFHSMNYIKSLKILKKKIESMPSVDFTISKEYFDKQKNYQQINSKELSILSNFKYSPYSKDAIELMIMALNRDQSLFMDVYFALKKWIYDRSSFKYDCEKELELINNLFNLRETENYNLDFLILKLLDRALICSDSFTEPGDKPYSVSIGQFTIVLTEGVKKLRNQLWEFLSFFYEHKNYKNEVEAILIKYRWSGAMENVTEILEFDYSCISKKFLANWKQPTFEQALVLKKLEEFAIALEANIEVSFKTYVKNEEYKYYEVISSKEFKEKYSEWKNQQEEKIVSKVISYTFDDYKKLINVAVKIENNNLFKNYWLNENLAIALKNATDGLFTDVIEYYFASGVPLANQNIVNYMLMRIGFDKTISIINKYYFPEKNRFFKMTWEFMSHEMISEDKTQILLDFIESQIGQNNASIPGINVILKFEQFDKNILSKVCDSLIELSKLNSHIASDFLIEYYDNVDELLKIFQYNLEQLEELYLVSLGINFDDNNELVIAIVKKDPKFWNLYTQSLATKDLLNYENKGVFSKIWFLKNYKELISIAFENIIKHPQNYFGSERYEMLFPHKLVSDEILNIRVQEWVCEYIEKNYNDYQLMHKIFFYYISINNEDVRLRYLEQFLKYNNKYEDFKRLSIIPTTSSWSGSQIPLLDRDIVFLDTLMKSESLKGINFIDHREYLESYKASLKKRKKDILVREFQEEI</sequence>
<proteinExistence type="predicted"/>
<dbReference type="OrthoDB" id="9816071at2"/>
<evidence type="ECO:0000313" key="2">
    <source>
        <dbReference type="EMBL" id="PCS05027.1"/>
    </source>
</evidence>
<dbReference type="Pfam" id="PF20720">
    <property type="entry name" value="nSTAND3"/>
    <property type="match status" value="1"/>
</dbReference>
<name>A0A2A5RUW1_9LACT</name>
<evidence type="ECO:0000313" key="3">
    <source>
        <dbReference type="Proteomes" id="UP000242246"/>
    </source>
</evidence>
<comment type="caution">
    <text evidence="2">The sequence shown here is derived from an EMBL/GenBank/DDBJ whole genome shotgun (WGS) entry which is preliminary data.</text>
</comment>
<keyword evidence="3" id="KW-1185">Reference proteome</keyword>
<dbReference type="STRING" id="1348632.GCA_001591745_01849"/>
<evidence type="ECO:0000259" key="1">
    <source>
        <dbReference type="Pfam" id="PF20720"/>
    </source>
</evidence>
<dbReference type="SUPFAM" id="SSF52540">
    <property type="entry name" value="P-loop containing nucleoside triphosphate hydrolases"/>
    <property type="match status" value="1"/>
</dbReference>
<reference evidence="2 3" key="1">
    <citation type="submission" date="2014-12" db="EMBL/GenBank/DDBJ databases">
        <title>Draft genome sequences of 10 type strains of Lactococcus.</title>
        <authorList>
            <person name="Sun Z."/>
            <person name="Zhong Z."/>
            <person name="Liu W."/>
            <person name="Zhang W."/>
            <person name="Zhang H."/>
        </authorList>
    </citation>
    <scope>NUCLEOTIDE SEQUENCE [LARGE SCALE GENOMIC DNA]</scope>
    <source>
        <strain evidence="2 3">DSM 20686</strain>
    </source>
</reference>
<dbReference type="Gene3D" id="3.40.50.300">
    <property type="entry name" value="P-loop containing nucleotide triphosphate hydrolases"/>
    <property type="match status" value="1"/>
</dbReference>
<dbReference type="RefSeq" id="WP_068164952.1">
    <property type="nucleotide sequence ID" value="NZ_JXJX01000024.1"/>
</dbReference>
<feature type="domain" description="Novel STAND NTPase 3" evidence="1">
    <location>
        <begin position="190"/>
        <end position="322"/>
    </location>
</feature>
<dbReference type="AlphaFoldDB" id="A0A2A5RUW1"/>
<dbReference type="EMBL" id="JXJX01000024">
    <property type="protein sequence ID" value="PCS05027.1"/>
    <property type="molecule type" value="Genomic_DNA"/>
</dbReference>
<protein>
    <recommendedName>
        <fullName evidence="1">Novel STAND NTPase 3 domain-containing protein</fullName>
    </recommendedName>
</protein>